<evidence type="ECO:0000259" key="1">
    <source>
        <dbReference type="SMART" id="SM00065"/>
    </source>
</evidence>
<reference evidence="2" key="1">
    <citation type="submission" date="2024-06" db="EMBL/GenBank/DDBJ databases">
        <title>The genome sequences of Kitasatospora sp. strain HUAS MG31.</title>
        <authorList>
            <person name="Mo P."/>
        </authorList>
    </citation>
    <scope>NUCLEOTIDE SEQUENCE</scope>
    <source>
        <strain evidence="2">HUAS MG31</strain>
    </source>
</reference>
<protein>
    <submittedName>
        <fullName evidence="2">GAF domain-containing protein</fullName>
    </submittedName>
</protein>
<dbReference type="Gene3D" id="3.30.450.40">
    <property type="match status" value="1"/>
</dbReference>
<dbReference type="Pfam" id="PF01590">
    <property type="entry name" value="GAF"/>
    <property type="match status" value="1"/>
</dbReference>
<sequence length="197" mass="20857">MTQRTESPATPVPDADPAARELLQSVVDVARAIFGAQASSVFLLDESAHELVFQAVSGRGEEFLVGRRFPADRGIAGWVASSGEPMVVDNLSDSAAFDRSLARSTEYVPDAMMAAPLIHGDRVIGVLQVLDPAPQARASLPELDLLFLFARQAAAALRIVADRMGGPGDRTGLGPDRRATAVRLVAELEQLLTGAPD</sequence>
<gene>
    <name evidence="2" type="ORF">ABWK59_25785</name>
</gene>
<dbReference type="AlphaFoldDB" id="A0AAU8K3M1"/>
<proteinExistence type="predicted"/>
<evidence type="ECO:0000313" key="2">
    <source>
        <dbReference type="EMBL" id="XCM82069.1"/>
    </source>
</evidence>
<dbReference type="InterPro" id="IPR029016">
    <property type="entry name" value="GAF-like_dom_sf"/>
</dbReference>
<dbReference type="InterPro" id="IPR003018">
    <property type="entry name" value="GAF"/>
</dbReference>
<dbReference type="SUPFAM" id="SSF55781">
    <property type="entry name" value="GAF domain-like"/>
    <property type="match status" value="1"/>
</dbReference>
<dbReference type="EMBL" id="CP159872">
    <property type="protein sequence ID" value="XCM82069.1"/>
    <property type="molecule type" value="Genomic_DNA"/>
</dbReference>
<name>A0AAU8K3M1_9ACTN</name>
<dbReference type="SMART" id="SM00065">
    <property type="entry name" value="GAF"/>
    <property type="match status" value="1"/>
</dbReference>
<accession>A0AAU8K3M1</accession>
<organism evidence="2">
    <name type="scientific">Kitasatospora camelliae</name>
    <dbReference type="NCBI Taxonomy" id="3156397"/>
    <lineage>
        <taxon>Bacteria</taxon>
        <taxon>Bacillati</taxon>
        <taxon>Actinomycetota</taxon>
        <taxon>Actinomycetes</taxon>
        <taxon>Kitasatosporales</taxon>
        <taxon>Streptomycetaceae</taxon>
        <taxon>Kitasatospora</taxon>
    </lineage>
</organism>
<dbReference type="RefSeq" id="WP_354642995.1">
    <property type="nucleotide sequence ID" value="NZ_CP159872.1"/>
</dbReference>
<feature type="domain" description="GAF" evidence="1">
    <location>
        <begin position="18"/>
        <end position="164"/>
    </location>
</feature>
<dbReference type="KEGG" id="kcm:ABWK59_25785"/>